<protein>
    <submittedName>
        <fullName evidence="1">Uncharacterized protein</fullName>
    </submittedName>
</protein>
<accession>B7XRH1</accession>
<dbReference type="Proteomes" id="UP000006103">
    <property type="component" value="Unassembled WGS sequence"/>
</dbReference>
<evidence type="ECO:0000313" key="2">
    <source>
        <dbReference type="Proteomes" id="UP000006103"/>
    </source>
</evidence>
<name>B7XRH1_BORGR</name>
<sequence length="48" mass="5506">MILRRMSETKANFWGKADTESRKRREQIGLDIPALCAVNDENLVLTKS</sequence>
<proteinExistence type="predicted"/>
<keyword evidence="2" id="KW-1185">Reference proteome</keyword>
<dbReference type="AlphaFoldDB" id="B7XRH1"/>
<reference evidence="1 2" key="1">
    <citation type="journal article" date="2011" name="J. Bacteriol.">
        <title>Whole-genome sequences of two Borrelia afzelii and two Borrelia garinii Lyme disease agent isolates.</title>
        <authorList>
            <person name="Casjens S.R."/>
            <person name="Mongodin E.F."/>
            <person name="Qiu W.-G."/>
            <person name="Dunn J.J."/>
            <person name="Luft B.J."/>
            <person name="Fraser-Liggett C.M."/>
            <person name="Schutzer S.E."/>
        </authorList>
    </citation>
    <scope>NUCLEOTIDE SEQUENCE [LARGE SCALE GENOMIC DNA]</scope>
    <source>
        <strain evidence="1 2">PBr</strain>
    </source>
</reference>
<comment type="caution">
    <text evidence="1">The sequence shown here is derived from an EMBL/GenBank/DDBJ whole genome shotgun (WGS) entry which is preliminary data.</text>
</comment>
<gene>
    <name evidence="1" type="ORF">BGAPBR_0437</name>
</gene>
<organism evidence="1 2">
    <name type="scientific">Borreliella garinii PBr</name>
    <dbReference type="NCBI Taxonomy" id="498743"/>
    <lineage>
        <taxon>Bacteria</taxon>
        <taxon>Pseudomonadati</taxon>
        <taxon>Spirochaetota</taxon>
        <taxon>Spirochaetia</taxon>
        <taxon>Spirochaetales</taxon>
        <taxon>Borreliaceae</taxon>
        <taxon>Borreliella</taxon>
    </lineage>
</organism>
<dbReference type="EMBL" id="ABJV02000001">
    <property type="protein sequence ID" value="EED29494.1"/>
    <property type="molecule type" value="Genomic_DNA"/>
</dbReference>
<evidence type="ECO:0000313" key="1">
    <source>
        <dbReference type="EMBL" id="EED29494.1"/>
    </source>
</evidence>